<comment type="similarity">
    <text evidence="1 5">Belongs to the FlgD family.</text>
</comment>
<accession>A0ABU9HEM2</accession>
<dbReference type="Gene3D" id="2.60.40.4070">
    <property type="match status" value="1"/>
</dbReference>
<keyword evidence="8" id="KW-0966">Cell projection</keyword>
<reference evidence="8 9" key="1">
    <citation type="submission" date="2024-02" db="EMBL/GenBank/DDBJ databases">
        <title>Bacteria isolated from the canopy kelp, Nereocystis luetkeana.</title>
        <authorList>
            <person name="Pfister C.A."/>
            <person name="Younker I.T."/>
            <person name="Light S.H."/>
        </authorList>
    </citation>
    <scope>NUCLEOTIDE SEQUENCE [LARGE SCALE GENOMIC DNA]</scope>
    <source>
        <strain evidence="8 9">TI.2.07</strain>
    </source>
</reference>
<dbReference type="InterPro" id="IPR005648">
    <property type="entry name" value="FlgD"/>
</dbReference>
<organism evidence="8 9">
    <name type="scientific">Psychromonas arctica</name>
    <dbReference type="NCBI Taxonomy" id="168275"/>
    <lineage>
        <taxon>Bacteria</taxon>
        <taxon>Pseudomonadati</taxon>
        <taxon>Pseudomonadota</taxon>
        <taxon>Gammaproteobacteria</taxon>
        <taxon>Alteromonadales</taxon>
        <taxon>Psychromonadaceae</taxon>
        <taxon>Psychromonas</taxon>
    </lineage>
</organism>
<keyword evidence="9" id="KW-1185">Reference proteome</keyword>
<evidence type="ECO:0000259" key="6">
    <source>
        <dbReference type="Pfam" id="PF13860"/>
    </source>
</evidence>
<dbReference type="Pfam" id="PF03963">
    <property type="entry name" value="FlgD"/>
    <property type="match status" value="1"/>
</dbReference>
<name>A0ABU9HEM2_9GAMM</name>
<evidence type="ECO:0000259" key="7">
    <source>
        <dbReference type="Pfam" id="PF13861"/>
    </source>
</evidence>
<sequence length="231" mass="23930">MATITSSGISLTAPLTDSQVKANAEIDSEQQLDQEDFFSLLSQQLAYQDPFSPVENAEMISQMSSFTTAEGIATLGTEFAGIKEVLNSSQALEASSLVGKKVLIPSNETYLSEGGTASGSLTTTTGAYSTLVSVEDSAGSVIRTIDIGDVGAGNQRFDWDGLDSQGQPAPEGKYTFNAYGSVNGNGEELTTASYAHVESVSLGGGSASVYLNLKGLGGIELADAIEVSENI</sequence>
<keyword evidence="3 5" id="KW-1005">Bacterial flagellum biogenesis</keyword>
<evidence type="ECO:0000256" key="4">
    <source>
        <dbReference type="ARBA" id="ARBA00024746"/>
    </source>
</evidence>
<protein>
    <recommendedName>
        <fullName evidence="2 5">Basal-body rod modification protein FlgD</fullName>
    </recommendedName>
</protein>
<dbReference type="Pfam" id="PF13861">
    <property type="entry name" value="FLgD_tudor"/>
    <property type="match status" value="1"/>
</dbReference>
<comment type="caution">
    <text evidence="8">The sequence shown here is derived from an EMBL/GenBank/DDBJ whole genome shotgun (WGS) entry which is preliminary data.</text>
</comment>
<dbReference type="EMBL" id="JBAKBA010000034">
    <property type="protein sequence ID" value="MEL0660158.1"/>
    <property type="molecule type" value="Genomic_DNA"/>
</dbReference>
<gene>
    <name evidence="8" type="ORF">V6255_13530</name>
</gene>
<evidence type="ECO:0000256" key="1">
    <source>
        <dbReference type="ARBA" id="ARBA00010577"/>
    </source>
</evidence>
<feature type="domain" description="FlgD/Vpr Ig-like" evidence="6">
    <location>
        <begin position="110"/>
        <end position="181"/>
    </location>
</feature>
<dbReference type="InterPro" id="IPR025965">
    <property type="entry name" value="FlgD/Vpr_Ig-like"/>
</dbReference>
<dbReference type="RefSeq" id="WP_341628637.1">
    <property type="nucleotide sequence ID" value="NZ_JBAKBA010000034.1"/>
</dbReference>
<dbReference type="Proteomes" id="UP001366060">
    <property type="component" value="Unassembled WGS sequence"/>
</dbReference>
<keyword evidence="8" id="KW-0282">Flagellum</keyword>
<keyword evidence="8" id="KW-0969">Cilium</keyword>
<dbReference type="InterPro" id="IPR025963">
    <property type="entry name" value="FLgD_Tudor"/>
</dbReference>
<proteinExistence type="inferred from homology"/>
<evidence type="ECO:0000256" key="3">
    <source>
        <dbReference type="ARBA" id="ARBA00022795"/>
    </source>
</evidence>
<evidence type="ECO:0000313" key="8">
    <source>
        <dbReference type="EMBL" id="MEL0660158.1"/>
    </source>
</evidence>
<evidence type="ECO:0000256" key="5">
    <source>
        <dbReference type="RuleBase" id="RU362076"/>
    </source>
</evidence>
<dbReference type="Pfam" id="PF13860">
    <property type="entry name" value="FlgD_ig"/>
    <property type="match status" value="1"/>
</dbReference>
<feature type="domain" description="FlgD Tudor-like" evidence="7">
    <location>
        <begin position="89"/>
        <end position="223"/>
    </location>
</feature>
<dbReference type="Gene3D" id="2.30.30.910">
    <property type="match status" value="1"/>
</dbReference>
<evidence type="ECO:0000256" key="2">
    <source>
        <dbReference type="ARBA" id="ARBA00016013"/>
    </source>
</evidence>
<evidence type="ECO:0000313" key="9">
    <source>
        <dbReference type="Proteomes" id="UP001366060"/>
    </source>
</evidence>
<comment type="function">
    <text evidence="4 5">Required for flagellar hook formation. May act as a scaffolding protein.</text>
</comment>